<dbReference type="RefSeq" id="WP_145082502.1">
    <property type="nucleotide sequence ID" value="NZ_JAYFNS010000003.1"/>
</dbReference>
<accession>A0A562JBK2</accession>
<keyword evidence="2" id="KW-1185">Reference proteome</keyword>
<dbReference type="OrthoDB" id="1707115at2"/>
<proteinExistence type="predicted"/>
<dbReference type="EMBL" id="VLKH01000004">
    <property type="protein sequence ID" value="TWH80549.1"/>
    <property type="molecule type" value="Genomic_DNA"/>
</dbReference>
<dbReference type="Proteomes" id="UP000315343">
    <property type="component" value="Unassembled WGS sequence"/>
</dbReference>
<name>A0A562JBK2_9FIRM</name>
<dbReference type="InterPro" id="IPR028994">
    <property type="entry name" value="Integrin_alpha_N"/>
</dbReference>
<evidence type="ECO:0000313" key="2">
    <source>
        <dbReference type="Proteomes" id="UP000315343"/>
    </source>
</evidence>
<dbReference type="AlphaFoldDB" id="A0A562JBK2"/>
<sequence>MTKKLTILIFSSLVAVWFFTRQPELCIEADGVTYNLFEAGGYIYSMNNLSIEKLIEERLFDYCFYDIDRDKDDEIIALTKTDGSDLWGKHAVFYDVKISEGKIIAEEIYREDFSDILPWKIEACDLDNDSISDIFIGVEKETVFYNNVMRRPFFYSWDGEKLNKKWLGSFFSSWQLKDIAFGDYFGLGFHVAAVLEENENGECRISFYNFVGFGFENMKIDNTYRNIKAINTVKQDNMDYLKLDFTGFKNSVKLNYN</sequence>
<gene>
    <name evidence="1" type="ORF">LY60_01811</name>
</gene>
<dbReference type="SUPFAM" id="SSF69318">
    <property type="entry name" value="Integrin alpha N-terminal domain"/>
    <property type="match status" value="1"/>
</dbReference>
<reference evidence="1 2" key="1">
    <citation type="submission" date="2019-07" db="EMBL/GenBank/DDBJ databases">
        <title>Genomic Encyclopedia of Type Strains, Phase I: the one thousand microbial genomes (KMG-I) project.</title>
        <authorList>
            <person name="Kyrpides N."/>
        </authorList>
    </citation>
    <scope>NUCLEOTIDE SEQUENCE [LARGE SCALE GENOMIC DNA]</scope>
    <source>
        <strain evidence="1 2">DSM 13558</strain>
    </source>
</reference>
<comment type="caution">
    <text evidence="1">The sequence shown here is derived from an EMBL/GenBank/DDBJ whole genome shotgun (WGS) entry which is preliminary data.</text>
</comment>
<protein>
    <recommendedName>
        <fullName evidence="3">VCBS repeat protein</fullName>
    </recommendedName>
</protein>
<evidence type="ECO:0000313" key="1">
    <source>
        <dbReference type="EMBL" id="TWH80549.1"/>
    </source>
</evidence>
<evidence type="ECO:0008006" key="3">
    <source>
        <dbReference type="Google" id="ProtNLM"/>
    </source>
</evidence>
<organism evidence="1 2">
    <name type="scientific">Sedimentibacter saalensis</name>
    <dbReference type="NCBI Taxonomy" id="130788"/>
    <lineage>
        <taxon>Bacteria</taxon>
        <taxon>Bacillati</taxon>
        <taxon>Bacillota</taxon>
        <taxon>Tissierellia</taxon>
        <taxon>Sedimentibacter</taxon>
    </lineage>
</organism>